<dbReference type="Proteomes" id="UP001165367">
    <property type="component" value="Unassembled WGS sequence"/>
</dbReference>
<protein>
    <submittedName>
        <fullName evidence="1">Uncharacterized protein</fullName>
    </submittedName>
</protein>
<accession>A0ABS9KRE5</accession>
<comment type="caution">
    <text evidence="1">The sequence shown here is derived from an EMBL/GenBank/DDBJ whole genome shotgun (WGS) entry which is preliminary data.</text>
</comment>
<reference evidence="1" key="1">
    <citation type="submission" date="2022-01" db="EMBL/GenBank/DDBJ databases">
        <authorList>
            <person name="Jo J.-H."/>
            <person name="Im W.-T."/>
        </authorList>
    </citation>
    <scope>NUCLEOTIDE SEQUENCE</scope>
    <source>
        <strain evidence="1">NA20</strain>
    </source>
</reference>
<dbReference type="RefSeq" id="WP_237871681.1">
    <property type="nucleotide sequence ID" value="NZ_JAKLTR010000006.1"/>
</dbReference>
<evidence type="ECO:0000313" key="2">
    <source>
        <dbReference type="Proteomes" id="UP001165367"/>
    </source>
</evidence>
<dbReference type="EMBL" id="JAKLTR010000006">
    <property type="protein sequence ID" value="MCG2614867.1"/>
    <property type="molecule type" value="Genomic_DNA"/>
</dbReference>
<gene>
    <name evidence="1" type="ORF">LZZ85_11265</name>
</gene>
<evidence type="ECO:0000313" key="1">
    <source>
        <dbReference type="EMBL" id="MCG2614867.1"/>
    </source>
</evidence>
<proteinExistence type="predicted"/>
<keyword evidence="2" id="KW-1185">Reference proteome</keyword>
<name>A0ABS9KRE5_9BACT</name>
<sequence>MVKGFEEKTQELNSVEKDTILPALLGKLCTHKGKANAISATELERYVKERGLVKSLPGNRVRKIVEYIRQSYLLEGLVACNVGYYIADTPEELLEWIVSMRQRIAAMKSSMQPAEKVYKRMTGVRQPNQHGAKEPMPGVIHESLFQ</sequence>
<organism evidence="1 2">
    <name type="scientific">Terrimonas ginsenosidimutans</name>
    <dbReference type="NCBI Taxonomy" id="2908004"/>
    <lineage>
        <taxon>Bacteria</taxon>
        <taxon>Pseudomonadati</taxon>
        <taxon>Bacteroidota</taxon>
        <taxon>Chitinophagia</taxon>
        <taxon>Chitinophagales</taxon>
        <taxon>Chitinophagaceae</taxon>
        <taxon>Terrimonas</taxon>
    </lineage>
</organism>